<sequence length="376" mass="41690">MWRETLCVVVVWVIRRWLMQRGSLCLRRCGYDPTRAPLWLVTVTSYARWLVGGDIMYGVDSNLYVSVSRLYELMVSWKMQQLLLMHCLYEKLVGGLDGSMSQRDASLESIATILKNNPGAVSKFVELQNGRALRSVAALGAISNIVVDFTPNKSTIIQCGGIKELVHLTKSMDSSLRLNAVWSLRNMIFLADKMCKEAIFMELTASSVATLICDPEPSVQEQALALVRNFVDGCMDCVEFAFAENGIILDAVGRQLKKSPRIEIIIQGMYAVSNIASGNEFHKEAIMQMIFPQAESGPQSFLSQYLQSNDSRLRTSAAWIIVNLTAPASPGAFGRIAKLRNFGLVAQIKRMASDPCMDVKLRARVALGQIISFGDS</sequence>
<evidence type="ECO:0000256" key="2">
    <source>
        <dbReference type="ARBA" id="ARBA00004496"/>
    </source>
</evidence>
<dbReference type="InterPro" id="IPR016024">
    <property type="entry name" value="ARM-type_fold"/>
</dbReference>
<evidence type="ECO:0000256" key="1">
    <source>
        <dbReference type="ARBA" id="ARBA00004123"/>
    </source>
</evidence>
<dbReference type="GO" id="GO:0005634">
    <property type="term" value="C:nucleus"/>
    <property type="evidence" value="ECO:0007669"/>
    <property type="project" value="UniProtKB-SubCell"/>
</dbReference>
<dbReference type="EMBL" id="OX451736">
    <property type="protein sequence ID" value="CAI8588762.1"/>
    <property type="molecule type" value="Genomic_DNA"/>
</dbReference>
<name>A0AAV0YW68_VICFA</name>
<dbReference type="GO" id="GO:0005737">
    <property type="term" value="C:cytoplasm"/>
    <property type="evidence" value="ECO:0007669"/>
    <property type="project" value="UniProtKB-SubCell"/>
</dbReference>
<organism evidence="6 7">
    <name type="scientific">Vicia faba</name>
    <name type="common">Broad bean</name>
    <name type="synonym">Faba vulgaris</name>
    <dbReference type="NCBI Taxonomy" id="3906"/>
    <lineage>
        <taxon>Eukaryota</taxon>
        <taxon>Viridiplantae</taxon>
        <taxon>Streptophyta</taxon>
        <taxon>Embryophyta</taxon>
        <taxon>Tracheophyta</taxon>
        <taxon>Spermatophyta</taxon>
        <taxon>Magnoliopsida</taxon>
        <taxon>eudicotyledons</taxon>
        <taxon>Gunneridae</taxon>
        <taxon>Pentapetalae</taxon>
        <taxon>rosids</taxon>
        <taxon>fabids</taxon>
        <taxon>Fabales</taxon>
        <taxon>Fabaceae</taxon>
        <taxon>Papilionoideae</taxon>
        <taxon>50 kb inversion clade</taxon>
        <taxon>NPAAA clade</taxon>
        <taxon>Hologalegina</taxon>
        <taxon>IRL clade</taxon>
        <taxon>Fabeae</taxon>
        <taxon>Vicia</taxon>
    </lineage>
</organism>
<evidence type="ECO:0000313" key="7">
    <source>
        <dbReference type="Proteomes" id="UP001157006"/>
    </source>
</evidence>
<accession>A0AAV0YW68</accession>
<proteinExistence type="predicted"/>
<protein>
    <recommendedName>
        <fullName evidence="8">Armadillo repeat-containing protein 8</fullName>
    </recommendedName>
</protein>
<keyword evidence="5" id="KW-0539">Nucleus</keyword>
<evidence type="ECO:0008006" key="8">
    <source>
        <dbReference type="Google" id="ProtNLM"/>
    </source>
</evidence>
<evidence type="ECO:0000256" key="5">
    <source>
        <dbReference type="ARBA" id="ARBA00023242"/>
    </source>
</evidence>
<keyword evidence="3" id="KW-0963">Cytoplasm</keyword>
<dbReference type="InterPro" id="IPR038739">
    <property type="entry name" value="ARMC8/Vid28"/>
</dbReference>
<dbReference type="GO" id="GO:0034657">
    <property type="term" value="C:GID complex"/>
    <property type="evidence" value="ECO:0007669"/>
    <property type="project" value="TreeGrafter"/>
</dbReference>
<dbReference type="PANTHER" id="PTHR15651:SF7">
    <property type="entry name" value="ARMADILLO REPEAT-CONTAINING PROTEIN 8"/>
    <property type="match status" value="1"/>
</dbReference>
<dbReference type="InterPro" id="IPR011989">
    <property type="entry name" value="ARM-like"/>
</dbReference>
<dbReference type="SMART" id="SM00185">
    <property type="entry name" value="ARM"/>
    <property type="match status" value="2"/>
</dbReference>
<reference evidence="6 7" key="1">
    <citation type="submission" date="2023-01" db="EMBL/GenBank/DDBJ databases">
        <authorList>
            <person name="Kreplak J."/>
        </authorList>
    </citation>
    <scope>NUCLEOTIDE SEQUENCE [LARGE SCALE GENOMIC DNA]</scope>
</reference>
<evidence type="ECO:0000313" key="6">
    <source>
        <dbReference type="EMBL" id="CAI8588762.1"/>
    </source>
</evidence>
<dbReference type="Pfam" id="PF00514">
    <property type="entry name" value="Arm"/>
    <property type="match status" value="1"/>
</dbReference>
<evidence type="ECO:0000256" key="4">
    <source>
        <dbReference type="ARBA" id="ARBA00022737"/>
    </source>
</evidence>
<dbReference type="InterPro" id="IPR000225">
    <property type="entry name" value="Armadillo"/>
</dbReference>
<dbReference type="Gene3D" id="1.25.10.10">
    <property type="entry name" value="Leucine-rich Repeat Variant"/>
    <property type="match status" value="1"/>
</dbReference>
<keyword evidence="7" id="KW-1185">Reference proteome</keyword>
<evidence type="ECO:0000256" key="3">
    <source>
        <dbReference type="ARBA" id="ARBA00022490"/>
    </source>
</evidence>
<dbReference type="GO" id="GO:0043161">
    <property type="term" value="P:proteasome-mediated ubiquitin-dependent protein catabolic process"/>
    <property type="evidence" value="ECO:0007669"/>
    <property type="project" value="TreeGrafter"/>
</dbReference>
<comment type="subcellular location">
    <subcellularLocation>
        <location evidence="2">Cytoplasm</location>
    </subcellularLocation>
    <subcellularLocation>
        <location evidence="1">Nucleus</location>
    </subcellularLocation>
</comment>
<keyword evidence="4" id="KW-0677">Repeat</keyword>
<dbReference type="Proteomes" id="UP001157006">
    <property type="component" value="Chromosome 1L"/>
</dbReference>
<dbReference type="SUPFAM" id="SSF48371">
    <property type="entry name" value="ARM repeat"/>
    <property type="match status" value="1"/>
</dbReference>
<gene>
    <name evidence="6" type="ORF">VFH_I363440</name>
</gene>
<dbReference type="AlphaFoldDB" id="A0AAV0YW68"/>
<dbReference type="PANTHER" id="PTHR15651">
    <property type="entry name" value="ARMADILLO REPEAT-CONTAINING PROTEIN 8"/>
    <property type="match status" value="1"/>
</dbReference>